<evidence type="ECO:0000256" key="1">
    <source>
        <dbReference type="SAM" id="MobiDB-lite"/>
    </source>
</evidence>
<protein>
    <submittedName>
        <fullName evidence="2">Uncharacterized protein</fullName>
    </submittedName>
</protein>
<comment type="caution">
    <text evidence="2">The sequence shown here is derived from an EMBL/GenBank/DDBJ whole genome shotgun (WGS) entry which is preliminary data.</text>
</comment>
<feature type="region of interest" description="Disordered" evidence="1">
    <location>
        <begin position="106"/>
        <end position="129"/>
    </location>
</feature>
<dbReference type="AlphaFoldDB" id="A0A507QSA2"/>
<name>A0A507QSA2_MONPU</name>
<dbReference type="Proteomes" id="UP000319663">
    <property type="component" value="Unassembled WGS sequence"/>
</dbReference>
<dbReference type="EMBL" id="VIFY01000131">
    <property type="protein sequence ID" value="TQB69900.1"/>
    <property type="molecule type" value="Genomic_DNA"/>
</dbReference>
<keyword evidence="3" id="KW-1185">Reference proteome</keyword>
<accession>A0A507QSA2</accession>
<gene>
    <name evidence="2" type="ORF">MPDQ_001261</name>
</gene>
<evidence type="ECO:0000313" key="2">
    <source>
        <dbReference type="EMBL" id="TQB69900.1"/>
    </source>
</evidence>
<proteinExistence type="predicted"/>
<organism evidence="2 3">
    <name type="scientific">Monascus purpureus</name>
    <name type="common">Red mold</name>
    <name type="synonym">Monascus anka</name>
    <dbReference type="NCBI Taxonomy" id="5098"/>
    <lineage>
        <taxon>Eukaryota</taxon>
        <taxon>Fungi</taxon>
        <taxon>Dikarya</taxon>
        <taxon>Ascomycota</taxon>
        <taxon>Pezizomycotina</taxon>
        <taxon>Eurotiomycetes</taxon>
        <taxon>Eurotiomycetidae</taxon>
        <taxon>Eurotiales</taxon>
        <taxon>Aspergillaceae</taxon>
        <taxon>Monascus</taxon>
    </lineage>
</organism>
<evidence type="ECO:0000313" key="3">
    <source>
        <dbReference type="Proteomes" id="UP000319663"/>
    </source>
</evidence>
<sequence length="318" mass="35699">MSVAPKSQFTSKYKADPATQPEVDVMVLDYLVCNAINAILRSRIAERQGQAHSWDVAGLLSLSSKFEYIFSRTHAEAPFSQDLVIKLQLLAFISRFLCRSMLEKPFSPSTRKNERADKGISGIPPTVSQSLHSLLSSESRESRVDTTVLDGSSHPVPSLNSRHTKGKAIPLLDTIPDLIALCTLAAAEVSEERWLGLLARFMLQASLETYLDHGEASPEHLNRCFTWTPTEPSRALKWEQERTRYLDHLQPRAGDSLYTHLENLSKEFSMFQLEGIVIEFLVELVRMLKPPVLIQLERGKLEGLSYAETLMFKGQAGL</sequence>
<reference evidence="2 3" key="1">
    <citation type="submission" date="2019-06" db="EMBL/GenBank/DDBJ databases">
        <title>Wine fermentation using esterase from Monascus purpureus.</title>
        <authorList>
            <person name="Geng C."/>
            <person name="Zhang Y."/>
        </authorList>
    </citation>
    <scope>NUCLEOTIDE SEQUENCE [LARGE SCALE GENOMIC DNA]</scope>
    <source>
        <strain evidence="2">HQ1</strain>
    </source>
</reference>